<dbReference type="PRINTS" id="PR00996">
    <property type="entry name" value="CHERMTFRASE"/>
</dbReference>
<dbReference type="SUPFAM" id="SSF47757">
    <property type="entry name" value="Chemotaxis receptor methyltransferase CheR, N-terminal domain"/>
    <property type="match status" value="1"/>
</dbReference>
<keyword evidence="12" id="KW-1185">Reference proteome</keyword>
<evidence type="ECO:0000256" key="3">
    <source>
        <dbReference type="ARBA" id="ARBA00022603"/>
    </source>
</evidence>
<keyword evidence="3" id="KW-0489">Methyltransferase</keyword>
<evidence type="ECO:0000256" key="1">
    <source>
        <dbReference type="ARBA" id="ARBA00001541"/>
    </source>
</evidence>
<dbReference type="RefSeq" id="WP_347690849.1">
    <property type="nucleotide sequence ID" value="NZ_JBDPZN010000011.1"/>
</dbReference>
<dbReference type="InterPro" id="IPR000673">
    <property type="entry name" value="Sig_transdc_resp-reg_Me-estase"/>
</dbReference>
<dbReference type="SUPFAM" id="SSF55785">
    <property type="entry name" value="PYP-like sensor domain (PAS domain)"/>
    <property type="match status" value="1"/>
</dbReference>
<dbReference type="InterPro" id="IPR022641">
    <property type="entry name" value="CheR_N"/>
</dbReference>
<dbReference type="InterPro" id="IPR000780">
    <property type="entry name" value="CheR_MeTrfase"/>
</dbReference>
<feature type="active site" evidence="6">
    <location>
        <position position="32"/>
    </location>
</feature>
<reference evidence="11 12" key="1">
    <citation type="submission" date="2024-05" db="EMBL/GenBank/DDBJ databases">
        <title>Genome sequencing of Marine Estuary Bacteria, Shewanella vesiculosa and S. baltica, and Pseudomonas syringae.</title>
        <authorList>
            <person name="Gurung A."/>
            <person name="Maclea K.S."/>
        </authorList>
    </citation>
    <scope>NUCLEOTIDE SEQUENCE [LARGE SCALE GENOMIC DNA]</scope>
    <source>
        <strain evidence="11 12">1A</strain>
    </source>
</reference>
<dbReference type="Pfam" id="PF13596">
    <property type="entry name" value="PAS_10"/>
    <property type="match status" value="1"/>
</dbReference>
<name>A0ABV0FTW5_9GAMM</name>
<protein>
    <recommendedName>
        <fullName evidence="2">protein-glutamate O-methyltransferase</fullName>
        <ecNumber evidence="2">2.1.1.80</ecNumber>
    </recommendedName>
</protein>
<evidence type="ECO:0000256" key="7">
    <source>
        <dbReference type="SAM" id="MobiDB-lite"/>
    </source>
</evidence>
<dbReference type="InterPro" id="IPR035965">
    <property type="entry name" value="PAS-like_dom_sf"/>
</dbReference>
<dbReference type="PANTHER" id="PTHR24422">
    <property type="entry name" value="CHEMOTAXIS PROTEIN METHYLTRANSFERASE"/>
    <property type="match status" value="1"/>
</dbReference>
<dbReference type="InterPro" id="IPR035909">
    <property type="entry name" value="CheB_C"/>
</dbReference>
<comment type="caution">
    <text evidence="11">The sequence shown here is derived from an EMBL/GenBank/DDBJ whole genome shotgun (WGS) entry which is preliminary data.</text>
</comment>
<dbReference type="PROSITE" id="PS50122">
    <property type="entry name" value="CHEB"/>
    <property type="match status" value="1"/>
</dbReference>
<keyword evidence="6" id="KW-0145">Chemotaxis</keyword>
<dbReference type="InterPro" id="IPR036804">
    <property type="entry name" value="CheR_N_sf"/>
</dbReference>
<evidence type="ECO:0000256" key="4">
    <source>
        <dbReference type="ARBA" id="ARBA00022679"/>
    </source>
</evidence>
<dbReference type="SUPFAM" id="SSF52738">
    <property type="entry name" value="Methylesterase CheB, C-terminal domain"/>
    <property type="match status" value="1"/>
</dbReference>
<dbReference type="SUPFAM" id="SSF57997">
    <property type="entry name" value="Tropomyosin"/>
    <property type="match status" value="1"/>
</dbReference>
<dbReference type="Gene3D" id="1.10.155.10">
    <property type="entry name" value="Chemotaxis receptor methyltransferase CheR, N-terminal domain"/>
    <property type="match status" value="1"/>
</dbReference>
<comment type="catalytic activity">
    <reaction evidence="1">
        <text>L-glutamyl-[protein] + S-adenosyl-L-methionine = [protein]-L-glutamate 5-O-methyl ester + S-adenosyl-L-homocysteine</text>
        <dbReference type="Rhea" id="RHEA:24452"/>
        <dbReference type="Rhea" id="RHEA-COMP:10208"/>
        <dbReference type="Rhea" id="RHEA-COMP:10311"/>
        <dbReference type="ChEBI" id="CHEBI:29973"/>
        <dbReference type="ChEBI" id="CHEBI:57856"/>
        <dbReference type="ChEBI" id="CHEBI:59789"/>
        <dbReference type="ChEBI" id="CHEBI:82795"/>
        <dbReference type="EC" id="2.1.1.80"/>
    </reaction>
</comment>
<sequence>MKNQSKTLTKPLKDYSRLAVVNTPIIVGIGASAGGLEALADFFSHVLTPSSIAFVVIQHLDPTRKSIMPELLQRTTLMKVTQASNGIEVKPNCVYVIPPNKDLSMLHGSLFLLDPIASRGLRLPIDFFFRALANDQNERAVGVILSGMGSDGTLGLRAIKENAGVSVVQSPEFAKFDSMPYSAINTGLADIVAPAEALPEQIIAFLKHSPRGVPNDFESSAELMSTSALERIIIILRGRSGNDFSLYKKNTIYRRIERRMDLHQLKNIELYAHYLRDNPQEQDLLFKEILIGVTHFFRDQKVWAQLKRVSLPALLAHYPQGKQLRAWVTACSTGEEAYSLAMTIMDVLDDVKPKGHFTLQVFATDLGEDAINVARKGYYPASIEADVSPEQLNRYFIKDGSGYRINKRIRDMVIFAPQNIIMDPPFTKLDIVTCRNLLIYLGPELQKKLIPLFHYSLTSQGMLILGSAETIGHYTSLFSELKENTRIYTRIDGPAPQTEVDFLPRIFPIISLVENEPERTSKMTTTITNLQMQADQLLLQHFSPAAVLVNAAGDIIYINGRTGKYLEPAAGKANWNIHVMVREELQYQLDLAMKNAQMQVDPVIIKNLSIDTCTINLTVQAISKPKALLGLMMVVFTEVATPPPYPRRKSDSLAKETQAELQQAYDEIQSLREQMQSSQEELRAANEELQSANEELQSTNEELTTSKEEMQSMNEELQTVNNELQSKVDDLSWVNNDMKNLLNSTQIATIFLDNELHVRRFTNYATHLFKLIQSDVGRALSDIVTELDYVLLQEDSKEVLKTLIFIEKEITAKNQRWFKVRIMPYRTQDDVIDGVVITFTDISEAKLLESELRKIRPSL</sequence>
<dbReference type="Proteomes" id="UP001477278">
    <property type="component" value="Unassembled WGS sequence"/>
</dbReference>
<dbReference type="EC" id="2.1.1.80" evidence="2"/>
<dbReference type="SUPFAM" id="SSF53335">
    <property type="entry name" value="S-adenosyl-L-methionine-dependent methyltransferases"/>
    <property type="match status" value="1"/>
</dbReference>
<dbReference type="Pfam" id="PF01339">
    <property type="entry name" value="CheB_methylest"/>
    <property type="match status" value="1"/>
</dbReference>
<feature type="domain" description="CheR-type methyltransferase" evidence="10">
    <location>
        <begin position="224"/>
        <end position="471"/>
    </location>
</feature>
<dbReference type="Gene3D" id="3.30.450.20">
    <property type="entry name" value="PAS domain"/>
    <property type="match status" value="1"/>
</dbReference>
<keyword evidence="5" id="KW-0949">S-adenosyl-L-methionine</keyword>
<dbReference type="EMBL" id="JBDPZN010000011">
    <property type="protein sequence ID" value="MEO3684288.1"/>
    <property type="molecule type" value="Genomic_DNA"/>
</dbReference>
<feature type="active site" evidence="6">
    <location>
        <position position="59"/>
    </location>
</feature>
<dbReference type="Pfam" id="PF01739">
    <property type="entry name" value="CheR"/>
    <property type="match status" value="1"/>
</dbReference>
<dbReference type="InterPro" id="IPR029063">
    <property type="entry name" value="SAM-dependent_MTases_sf"/>
</dbReference>
<feature type="region of interest" description="Disordered" evidence="7">
    <location>
        <begin position="672"/>
        <end position="702"/>
    </location>
</feature>
<dbReference type="Pfam" id="PF03705">
    <property type="entry name" value="CheR_N"/>
    <property type="match status" value="1"/>
</dbReference>
<keyword evidence="4" id="KW-0808">Transferase</keyword>
<accession>A0ABV0FTW5</accession>
<dbReference type="InterPro" id="IPR000700">
    <property type="entry name" value="PAS-assoc_C"/>
</dbReference>
<feature type="active site" evidence="6">
    <location>
        <position position="151"/>
    </location>
</feature>
<dbReference type="Gene3D" id="3.40.50.180">
    <property type="entry name" value="Methylesterase CheB, C-terminal domain"/>
    <property type="match status" value="1"/>
</dbReference>
<proteinExistence type="predicted"/>
<evidence type="ECO:0000256" key="5">
    <source>
        <dbReference type="ARBA" id="ARBA00022691"/>
    </source>
</evidence>
<dbReference type="SMART" id="SM00138">
    <property type="entry name" value="MeTrc"/>
    <property type="match status" value="1"/>
</dbReference>
<dbReference type="PANTHER" id="PTHR24422:SF27">
    <property type="entry name" value="PROTEIN-GLUTAMATE O-METHYLTRANSFERASE"/>
    <property type="match status" value="1"/>
</dbReference>
<keyword evidence="6" id="KW-0378">Hydrolase</keyword>
<dbReference type="InterPro" id="IPR022642">
    <property type="entry name" value="CheR_C"/>
</dbReference>
<feature type="domain" description="CheB-type methylesterase" evidence="9">
    <location>
        <begin position="20"/>
        <end position="209"/>
    </location>
</feature>
<gene>
    <name evidence="11" type="ORF">ABHN84_18615</name>
</gene>
<feature type="compositionally biased region" description="Polar residues" evidence="7">
    <location>
        <begin position="688"/>
        <end position="702"/>
    </location>
</feature>
<feature type="domain" description="PAC" evidence="8">
    <location>
        <begin position="804"/>
        <end position="854"/>
    </location>
</feature>
<evidence type="ECO:0000259" key="10">
    <source>
        <dbReference type="PROSITE" id="PS50123"/>
    </source>
</evidence>
<dbReference type="PROSITE" id="PS50123">
    <property type="entry name" value="CHER"/>
    <property type="match status" value="1"/>
</dbReference>
<dbReference type="InterPro" id="IPR050903">
    <property type="entry name" value="Bact_Chemotaxis_MeTrfase"/>
</dbReference>
<dbReference type="Gene3D" id="3.40.50.150">
    <property type="entry name" value="Vaccinia Virus protein VP39"/>
    <property type="match status" value="1"/>
</dbReference>
<evidence type="ECO:0000256" key="2">
    <source>
        <dbReference type="ARBA" id="ARBA00012534"/>
    </source>
</evidence>
<evidence type="ECO:0000256" key="6">
    <source>
        <dbReference type="PROSITE-ProRule" id="PRU00050"/>
    </source>
</evidence>
<evidence type="ECO:0000313" key="12">
    <source>
        <dbReference type="Proteomes" id="UP001477278"/>
    </source>
</evidence>
<evidence type="ECO:0000259" key="9">
    <source>
        <dbReference type="PROSITE" id="PS50122"/>
    </source>
</evidence>
<evidence type="ECO:0000259" key="8">
    <source>
        <dbReference type="PROSITE" id="PS50113"/>
    </source>
</evidence>
<evidence type="ECO:0000313" key="11">
    <source>
        <dbReference type="EMBL" id="MEO3684288.1"/>
    </source>
</evidence>
<dbReference type="PROSITE" id="PS50113">
    <property type="entry name" value="PAC"/>
    <property type="match status" value="1"/>
</dbReference>
<dbReference type="CDD" id="cd16434">
    <property type="entry name" value="CheB-CheR_fusion"/>
    <property type="match status" value="1"/>
</dbReference>
<organism evidence="11 12">
    <name type="scientific">Shewanella vesiculosa</name>
    <dbReference type="NCBI Taxonomy" id="518738"/>
    <lineage>
        <taxon>Bacteria</taxon>
        <taxon>Pseudomonadati</taxon>
        <taxon>Pseudomonadota</taxon>
        <taxon>Gammaproteobacteria</taxon>
        <taxon>Alteromonadales</taxon>
        <taxon>Shewanellaceae</taxon>
        <taxon>Shewanella</taxon>
    </lineage>
</organism>